<comment type="caution">
    <text evidence="1">The sequence shown here is derived from an EMBL/GenBank/DDBJ whole genome shotgun (WGS) entry which is preliminary data.</text>
</comment>
<organism evidence="1 2">
    <name type="scientific">Xenorhabdus bovienii str. kraussei Quebec</name>
    <dbReference type="NCBI Taxonomy" id="1398203"/>
    <lineage>
        <taxon>Bacteria</taxon>
        <taxon>Pseudomonadati</taxon>
        <taxon>Pseudomonadota</taxon>
        <taxon>Gammaproteobacteria</taxon>
        <taxon>Enterobacterales</taxon>
        <taxon>Morganellaceae</taxon>
        <taxon>Xenorhabdus</taxon>
    </lineage>
</organism>
<sequence length="45" mass="5552">MWFKTGNLAQIRNRQIVLERENGDHWAVLRFPYLQRRIARLYMSC</sequence>
<gene>
    <name evidence="1" type="ORF">XBKQ1_760020</name>
</gene>
<proteinExistence type="predicted"/>
<reference evidence="1" key="1">
    <citation type="submission" date="2013-07" db="EMBL/GenBank/DDBJ databases">
        <title>Sub-species coevolution in mutualistic symbiosis.</title>
        <authorList>
            <person name="Murfin K."/>
            <person name="Klassen J."/>
            <person name="Lee M."/>
            <person name="Forst S."/>
            <person name="Stock P."/>
            <person name="Goodrich-Blair H."/>
        </authorList>
    </citation>
    <scope>NUCLEOTIDE SEQUENCE [LARGE SCALE GENOMIC DNA]</scope>
    <source>
        <strain evidence="1">Kraussei Quebec</strain>
    </source>
</reference>
<evidence type="ECO:0000313" key="1">
    <source>
        <dbReference type="EMBL" id="CDH21792.1"/>
    </source>
</evidence>
<name>A0A077PMJ4_XENBV</name>
<dbReference type="HOGENOM" id="CLU_3207102_0_0_6"/>
<dbReference type="EMBL" id="CBSY010000268">
    <property type="protein sequence ID" value="CDH21792.1"/>
    <property type="molecule type" value="Genomic_DNA"/>
</dbReference>
<keyword evidence="2" id="KW-1185">Reference proteome</keyword>
<evidence type="ECO:0000313" key="2">
    <source>
        <dbReference type="Proteomes" id="UP000028500"/>
    </source>
</evidence>
<dbReference type="Proteomes" id="UP000028500">
    <property type="component" value="Unassembled WGS sequence"/>
</dbReference>
<protein>
    <submittedName>
        <fullName evidence="1">Uncharacterized protein</fullName>
    </submittedName>
</protein>
<accession>A0A077PMJ4</accession>
<dbReference type="AlphaFoldDB" id="A0A077PMJ4"/>